<feature type="region of interest" description="Disordered" evidence="1">
    <location>
        <begin position="100"/>
        <end position="202"/>
    </location>
</feature>
<dbReference type="Proteomes" id="UP001646141">
    <property type="component" value="Unassembled WGS sequence"/>
</dbReference>
<evidence type="ECO:0000313" key="2">
    <source>
        <dbReference type="EMBL" id="MBL3689508.1"/>
    </source>
</evidence>
<evidence type="ECO:0000256" key="1">
    <source>
        <dbReference type="SAM" id="MobiDB-lite"/>
    </source>
</evidence>
<gene>
    <name evidence="2" type="ORF">D3226_05975</name>
</gene>
<sequence>MNNIYSYSDLVSEADRLVFIAEDDIEDSPAKAQFMVLRAQALSTLALAEQQRLANVIAFASAMSNRDARRYLQEPAMIHWAADSLDPAIRPSFRDGLGLGTFRPDLGDTGPEATPSAPAAGAAASPAAADDRDDVPSDGLPRESFEDASTGYEAPALLPFDDEGASGLVMGPVRTGAGQRLVPESAATAPASPSSAPVADEN</sequence>
<evidence type="ECO:0000313" key="3">
    <source>
        <dbReference type="Proteomes" id="UP001646141"/>
    </source>
</evidence>
<dbReference type="RefSeq" id="WP_202381429.1">
    <property type="nucleotide sequence ID" value="NZ_BAAAMA010000004.1"/>
</dbReference>
<organism evidence="2 3">
    <name type="scientific">Leucobacter chromiireducens subsp. chromiireducens</name>
    <dbReference type="NCBI Taxonomy" id="660067"/>
    <lineage>
        <taxon>Bacteria</taxon>
        <taxon>Bacillati</taxon>
        <taxon>Actinomycetota</taxon>
        <taxon>Actinomycetes</taxon>
        <taxon>Micrococcales</taxon>
        <taxon>Microbacteriaceae</taxon>
        <taxon>Leucobacter</taxon>
    </lineage>
</organism>
<protein>
    <submittedName>
        <fullName evidence="2">Uncharacterized protein</fullName>
    </submittedName>
</protein>
<dbReference type="EMBL" id="QYAD01000001">
    <property type="protein sequence ID" value="MBL3689508.1"/>
    <property type="molecule type" value="Genomic_DNA"/>
</dbReference>
<keyword evidence="3" id="KW-1185">Reference proteome</keyword>
<feature type="compositionally biased region" description="Low complexity" evidence="1">
    <location>
        <begin position="110"/>
        <end position="128"/>
    </location>
</feature>
<reference evidence="2 3" key="1">
    <citation type="submission" date="2018-09" db="EMBL/GenBank/DDBJ databases">
        <title>Comparative genomics of Leucobacter spp.</title>
        <authorList>
            <person name="Reis A.C."/>
            <person name="Kolvenbach B.A."/>
            <person name="Corvini P.F.X."/>
            <person name="Nunes O.C."/>
        </authorList>
    </citation>
    <scope>NUCLEOTIDE SEQUENCE [LARGE SCALE GENOMIC DNA]</scope>
    <source>
        <strain evidence="2 3">L-1</strain>
    </source>
</reference>
<name>A0ABS1SMV4_9MICO</name>
<accession>A0ABS1SMV4</accession>
<proteinExistence type="predicted"/>
<feature type="compositionally biased region" description="Low complexity" evidence="1">
    <location>
        <begin position="183"/>
        <end position="202"/>
    </location>
</feature>
<comment type="caution">
    <text evidence="2">The sequence shown here is derived from an EMBL/GenBank/DDBJ whole genome shotgun (WGS) entry which is preliminary data.</text>
</comment>